<organism evidence="1 2">
    <name type="scientific">Mycoplasmoides pneumoniae 309</name>
    <dbReference type="NCBI Taxonomy" id="1112856"/>
    <lineage>
        <taxon>Bacteria</taxon>
        <taxon>Bacillati</taxon>
        <taxon>Mycoplasmatota</taxon>
        <taxon>Mycoplasmoidales</taxon>
        <taxon>Mycoplasmoidaceae</taxon>
        <taxon>Mycoplasmoides</taxon>
    </lineage>
</organism>
<accession>A0AB33HTY5</accession>
<dbReference type="KEGG" id="mpm:MPNA0390"/>
<evidence type="ECO:0000313" key="1">
    <source>
        <dbReference type="EMBL" id="BAL21607.1"/>
    </source>
</evidence>
<proteinExistence type="predicted"/>
<gene>
    <name evidence="1" type="ORF">MPNA0390</name>
</gene>
<protein>
    <submittedName>
        <fullName evidence="1">Uncharacterized protein</fullName>
    </submittedName>
</protein>
<dbReference type="AlphaFoldDB" id="A0AB33HTY5"/>
<dbReference type="Proteomes" id="UP000007105">
    <property type="component" value="Chromosome"/>
</dbReference>
<reference evidence="2" key="1">
    <citation type="journal article" date="2012" name="J. Bacteriol.">
        <title>Complete genome sequence of Mycoplasma pneumoniae type 2a strain 309, isolated in Japan.</title>
        <authorList>
            <person name="Kenri T."/>
            <person name="Horino A."/>
            <person name="Matsui M."/>
            <person name="Sasaki Y."/>
            <person name="Suzuki S."/>
            <person name="Narita M."/>
            <person name="Ohya H."/>
            <person name="Okazaki N."/>
            <person name="Shibayama K."/>
        </authorList>
    </citation>
    <scope>NUCLEOTIDE SEQUENCE [LARGE SCALE GENOMIC DNA]</scope>
    <source>
        <strain evidence="2">309</strain>
    </source>
</reference>
<sequence length="32" mass="3478">MTKLPKLLLGLTFSVSLIPFSSLLITSTDVNK</sequence>
<evidence type="ECO:0000313" key="2">
    <source>
        <dbReference type="Proteomes" id="UP000007105"/>
    </source>
</evidence>
<dbReference type="EMBL" id="AP012303">
    <property type="protein sequence ID" value="BAL21607.1"/>
    <property type="molecule type" value="Genomic_DNA"/>
</dbReference>
<name>A0AB33HTY5_MYCPM</name>